<feature type="domain" description="AMP-dependent synthetase/ligase" evidence="7">
    <location>
        <begin position="5"/>
        <end position="114"/>
    </location>
</feature>
<keyword evidence="10" id="KW-1185">Reference proteome</keyword>
<dbReference type="PANTHER" id="PTHR43201">
    <property type="entry name" value="ACYL-COA SYNTHETASE"/>
    <property type="match status" value="1"/>
</dbReference>
<keyword evidence="2" id="KW-0436">Ligase</keyword>
<dbReference type="Pfam" id="PF13193">
    <property type="entry name" value="AMP-binding_C"/>
    <property type="match status" value="1"/>
</dbReference>
<evidence type="ECO:0000313" key="10">
    <source>
        <dbReference type="Proteomes" id="UP000054359"/>
    </source>
</evidence>
<dbReference type="Pfam" id="PF00501">
    <property type="entry name" value="AMP-binding"/>
    <property type="match status" value="1"/>
</dbReference>
<dbReference type="STRING" id="407821.A0A087TPK1"/>
<dbReference type="FunFam" id="3.30.300.30:FF:000008">
    <property type="entry name" value="2,3-dihydroxybenzoate-AMP ligase"/>
    <property type="match status" value="1"/>
</dbReference>
<dbReference type="InterPro" id="IPR000873">
    <property type="entry name" value="AMP-dep_synth/lig_dom"/>
</dbReference>
<evidence type="ECO:0000256" key="4">
    <source>
        <dbReference type="ARBA" id="ARBA00039638"/>
    </source>
</evidence>
<evidence type="ECO:0000256" key="3">
    <source>
        <dbReference type="ARBA" id="ARBA00037247"/>
    </source>
</evidence>
<protein>
    <recommendedName>
        <fullName evidence="4">Medium-chain acyl-CoA ligase ACSF2, mitochondrial</fullName>
    </recommendedName>
</protein>
<dbReference type="GO" id="GO:0006631">
    <property type="term" value="P:fatty acid metabolic process"/>
    <property type="evidence" value="ECO:0007669"/>
    <property type="project" value="TreeGrafter"/>
</dbReference>
<evidence type="ECO:0000256" key="1">
    <source>
        <dbReference type="ARBA" id="ARBA00006432"/>
    </source>
</evidence>
<dbReference type="InterPro" id="IPR042099">
    <property type="entry name" value="ANL_N_sf"/>
</dbReference>
<feature type="non-terminal residue" evidence="9">
    <location>
        <position position="258"/>
    </location>
</feature>
<dbReference type="Gene3D" id="3.40.50.12780">
    <property type="entry name" value="N-terminal domain of ligase-like"/>
    <property type="match status" value="1"/>
</dbReference>
<comment type="function">
    <text evidence="3">Acyl-CoA synthases catalyze the initial reaction in fatty acid metabolism, by forming a thioester with CoA. Has some preference toward medium-chain substrates. Plays a role in adipocyte differentiation.</text>
</comment>
<dbReference type="GO" id="GO:0031956">
    <property type="term" value="F:medium-chain fatty acid-CoA ligase activity"/>
    <property type="evidence" value="ECO:0007669"/>
    <property type="project" value="UniProtKB-EC"/>
</dbReference>
<reference evidence="9 10" key="1">
    <citation type="submission" date="2013-11" db="EMBL/GenBank/DDBJ databases">
        <title>Genome sequencing of Stegodyphus mimosarum.</title>
        <authorList>
            <person name="Bechsgaard J."/>
        </authorList>
    </citation>
    <scope>NUCLEOTIDE SEQUENCE [LARGE SCALE GENOMIC DNA]</scope>
</reference>
<dbReference type="AlphaFoldDB" id="A0A087TPK1"/>
<dbReference type="OMA" id="CHDECTI"/>
<dbReference type="OrthoDB" id="6434370at2759"/>
<feature type="domain" description="AMP-binding enzyme C-terminal" evidence="8">
    <location>
        <begin position="165"/>
        <end position="240"/>
    </location>
</feature>
<dbReference type="InterPro" id="IPR025110">
    <property type="entry name" value="AMP-bd_C"/>
</dbReference>
<dbReference type="Gene3D" id="3.30.300.30">
    <property type="match status" value="1"/>
</dbReference>
<name>A0A087TPK1_STEMI</name>
<dbReference type="InterPro" id="IPR045851">
    <property type="entry name" value="AMP-bd_C_sf"/>
</dbReference>
<evidence type="ECO:0000256" key="5">
    <source>
        <dbReference type="ARBA" id="ARBA00047319"/>
    </source>
</evidence>
<evidence type="ECO:0000256" key="6">
    <source>
        <dbReference type="ARBA" id="ARBA00048277"/>
    </source>
</evidence>
<dbReference type="EMBL" id="KK116199">
    <property type="protein sequence ID" value="KFM67040.1"/>
    <property type="molecule type" value="Genomic_DNA"/>
</dbReference>
<comment type="catalytic activity">
    <reaction evidence="6">
        <text>a medium-chain fatty acid + ATP + CoA = a medium-chain fatty acyl-CoA + AMP + diphosphate</text>
        <dbReference type="Rhea" id="RHEA:48340"/>
        <dbReference type="ChEBI" id="CHEBI:30616"/>
        <dbReference type="ChEBI" id="CHEBI:33019"/>
        <dbReference type="ChEBI" id="CHEBI:57287"/>
        <dbReference type="ChEBI" id="CHEBI:59558"/>
        <dbReference type="ChEBI" id="CHEBI:90546"/>
        <dbReference type="ChEBI" id="CHEBI:456215"/>
        <dbReference type="EC" id="6.2.1.2"/>
    </reaction>
</comment>
<evidence type="ECO:0000259" key="8">
    <source>
        <dbReference type="Pfam" id="PF13193"/>
    </source>
</evidence>
<comment type="catalytic activity">
    <reaction evidence="5">
        <text>octanoate + ATP + CoA = octanoyl-CoA + AMP + diphosphate</text>
        <dbReference type="Rhea" id="RHEA:33631"/>
        <dbReference type="ChEBI" id="CHEBI:25646"/>
        <dbReference type="ChEBI" id="CHEBI:30616"/>
        <dbReference type="ChEBI" id="CHEBI:33019"/>
        <dbReference type="ChEBI" id="CHEBI:57287"/>
        <dbReference type="ChEBI" id="CHEBI:57386"/>
        <dbReference type="ChEBI" id="CHEBI:456215"/>
    </reaction>
</comment>
<comment type="similarity">
    <text evidence="1">Belongs to the ATP-dependent AMP-binding enzyme family.</text>
</comment>
<proteinExistence type="inferred from homology"/>
<accession>A0A087TPK1</accession>
<evidence type="ECO:0000256" key="2">
    <source>
        <dbReference type="ARBA" id="ARBA00022598"/>
    </source>
</evidence>
<organism evidence="9 10">
    <name type="scientific">Stegodyphus mimosarum</name>
    <name type="common">African social velvet spider</name>
    <dbReference type="NCBI Taxonomy" id="407821"/>
    <lineage>
        <taxon>Eukaryota</taxon>
        <taxon>Metazoa</taxon>
        <taxon>Ecdysozoa</taxon>
        <taxon>Arthropoda</taxon>
        <taxon>Chelicerata</taxon>
        <taxon>Arachnida</taxon>
        <taxon>Araneae</taxon>
        <taxon>Araneomorphae</taxon>
        <taxon>Entelegynae</taxon>
        <taxon>Eresoidea</taxon>
        <taxon>Eresidae</taxon>
        <taxon>Stegodyphus</taxon>
    </lineage>
</organism>
<evidence type="ECO:0000313" key="9">
    <source>
        <dbReference type="EMBL" id="KFM67040.1"/>
    </source>
</evidence>
<dbReference type="Proteomes" id="UP000054359">
    <property type="component" value="Unassembled WGS sequence"/>
</dbReference>
<gene>
    <name evidence="9" type="ORF">X975_03161</name>
</gene>
<sequence length="258" mass="29392">MFVDMLNSYKLIKPHVSSLKQAVLGGAPSSETLVKEVHEVLKVPHIHIAYGSTENSPGVASSRLDDDFEYALKGIMKPLEFVELKVIDENGCLVPVNTQGELCVRGHGLFMGYWDDKEKTDEVVDKTRWYHTGDISTMNEYGSIKILGRKKDMVIRGGENLYPQEIENFLHTHPAVLEIHVVGVPDKRMGEELCAWIFLKEGMKVSEEDIKMFCKGKISHFKIPRYIIFVEDFPKTTSGKIQKFEMKKRSIQMLNLDT</sequence>
<evidence type="ECO:0000259" key="7">
    <source>
        <dbReference type="Pfam" id="PF00501"/>
    </source>
</evidence>
<dbReference type="PANTHER" id="PTHR43201:SF5">
    <property type="entry name" value="MEDIUM-CHAIN ACYL-COA LIGASE ACSF2, MITOCHONDRIAL"/>
    <property type="match status" value="1"/>
</dbReference>
<dbReference type="SUPFAM" id="SSF56801">
    <property type="entry name" value="Acetyl-CoA synthetase-like"/>
    <property type="match status" value="1"/>
</dbReference>